<dbReference type="EMBL" id="AUWY01000071">
    <property type="protein sequence ID" value="EQB32490.1"/>
    <property type="molecule type" value="Genomic_DNA"/>
</dbReference>
<dbReference type="Gene3D" id="1.20.120.160">
    <property type="entry name" value="HPT domain"/>
    <property type="match status" value="1"/>
</dbReference>
<evidence type="ECO:0000313" key="5">
    <source>
        <dbReference type="EMBL" id="EQB32490.1"/>
    </source>
</evidence>
<dbReference type="Pfam" id="PF01627">
    <property type="entry name" value="Hpt"/>
    <property type="match status" value="1"/>
</dbReference>
<evidence type="ECO:0000259" key="4">
    <source>
        <dbReference type="PROSITE" id="PS50894"/>
    </source>
</evidence>
<evidence type="ECO:0000256" key="1">
    <source>
        <dbReference type="ARBA" id="ARBA00023012"/>
    </source>
</evidence>
<dbReference type="PATRIC" id="fig|1346791.3.peg.1845"/>
<dbReference type="PROSITE" id="PS50894">
    <property type="entry name" value="HPT"/>
    <property type="match status" value="1"/>
</dbReference>
<keyword evidence="6" id="KW-1185">Reference proteome</keyword>
<reference evidence="5 6" key="1">
    <citation type="journal article" date="2013" name="Genome Announc.">
        <title>Draft Genome Sequence of Sphingobium ummariense Strain RL-3, a Hexachlorocyclohexane-Degrading Bacterium.</title>
        <authorList>
            <person name="Kohli P."/>
            <person name="Dua A."/>
            <person name="Sangwan N."/>
            <person name="Oldach P."/>
            <person name="Khurana J.P."/>
            <person name="Lal R."/>
        </authorList>
    </citation>
    <scope>NUCLEOTIDE SEQUENCE [LARGE SCALE GENOMIC DNA]</scope>
    <source>
        <strain evidence="5 6">RL-3</strain>
    </source>
</reference>
<gene>
    <name evidence="5" type="ORF">M529_09595</name>
</gene>
<dbReference type="STRING" id="1346791.M529_09595"/>
<keyword evidence="2" id="KW-0597">Phosphoprotein</keyword>
<comment type="caution">
    <text evidence="5">The sequence shown here is derived from an EMBL/GenBank/DDBJ whole genome shotgun (WGS) entry which is preliminary data.</text>
</comment>
<sequence>MSQVSHQDTELVNWNDFARTRTELGASFLRILGYFREDGAKAIAAVEDAFRARNAVALVTPAHTLKGESAQFGAYRLSGMAEEIELVARRCIEFRESPEELIETVVALRPCFTETMAMLDRDANPLVARRPGTFGRRTESPAGDFGRAV</sequence>
<feature type="region of interest" description="Disordered" evidence="3">
    <location>
        <begin position="130"/>
        <end position="149"/>
    </location>
</feature>
<dbReference type="Proteomes" id="UP000015523">
    <property type="component" value="Unassembled WGS sequence"/>
</dbReference>
<dbReference type="SUPFAM" id="SSF47226">
    <property type="entry name" value="Histidine-containing phosphotransfer domain, HPT domain"/>
    <property type="match status" value="1"/>
</dbReference>
<organism evidence="5 6">
    <name type="scientific">Sphingobium ummariense RL-3</name>
    <dbReference type="NCBI Taxonomy" id="1346791"/>
    <lineage>
        <taxon>Bacteria</taxon>
        <taxon>Pseudomonadati</taxon>
        <taxon>Pseudomonadota</taxon>
        <taxon>Alphaproteobacteria</taxon>
        <taxon>Sphingomonadales</taxon>
        <taxon>Sphingomonadaceae</taxon>
        <taxon>Sphingobium</taxon>
    </lineage>
</organism>
<protein>
    <submittedName>
        <fullName evidence="5">Hpt domain-containing protein</fullName>
    </submittedName>
</protein>
<evidence type="ECO:0000256" key="2">
    <source>
        <dbReference type="PROSITE-ProRule" id="PRU00110"/>
    </source>
</evidence>
<evidence type="ECO:0000313" key="6">
    <source>
        <dbReference type="Proteomes" id="UP000015523"/>
    </source>
</evidence>
<evidence type="ECO:0000256" key="3">
    <source>
        <dbReference type="SAM" id="MobiDB-lite"/>
    </source>
</evidence>
<feature type="modified residue" description="Phosphohistidine" evidence="2">
    <location>
        <position position="63"/>
    </location>
</feature>
<dbReference type="GO" id="GO:0004672">
    <property type="term" value="F:protein kinase activity"/>
    <property type="evidence" value="ECO:0007669"/>
    <property type="project" value="UniProtKB-ARBA"/>
</dbReference>
<dbReference type="GO" id="GO:0000160">
    <property type="term" value="P:phosphorelay signal transduction system"/>
    <property type="evidence" value="ECO:0007669"/>
    <property type="project" value="UniProtKB-KW"/>
</dbReference>
<feature type="domain" description="HPt" evidence="4">
    <location>
        <begin position="24"/>
        <end position="126"/>
    </location>
</feature>
<name>T0IUG6_9SPHN</name>
<dbReference type="eggNOG" id="COG2198">
    <property type="taxonomic scope" value="Bacteria"/>
</dbReference>
<dbReference type="InterPro" id="IPR008207">
    <property type="entry name" value="Sig_transdc_His_kin_Hpt_dom"/>
</dbReference>
<dbReference type="AlphaFoldDB" id="T0IUG6"/>
<proteinExistence type="predicted"/>
<keyword evidence="1" id="KW-0902">Two-component regulatory system</keyword>
<dbReference type="InterPro" id="IPR036641">
    <property type="entry name" value="HPT_dom_sf"/>
</dbReference>
<accession>T0IUG6</accession>